<organism evidence="1 2">
    <name type="scientific">Encephalitozoon romaleae (strain SJ-2008)</name>
    <name type="common">Microsporidian parasite</name>
    <dbReference type="NCBI Taxonomy" id="1178016"/>
    <lineage>
        <taxon>Eukaryota</taxon>
        <taxon>Fungi</taxon>
        <taxon>Fungi incertae sedis</taxon>
        <taxon>Microsporidia</taxon>
        <taxon>Unikaryonidae</taxon>
        <taxon>Encephalitozoon</taxon>
    </lineage>
</organism>
<gene>
    <name evidence="1" type="ordered locus">EROM_110570</name>
</gene>
<dbReference type="VEuPathDB" id="MicrosporidiaDB:EROM_110570"/>
<protein>
    <submittedName>
        <fullName evidence="1">Uncharacterized protein</fullName>
    </submittedName>
</protein>
<keyword evidence="2" id="KW-1185">Reference proteome</keyword>
<proteinExistence type="predicted"/>
<evidence type="ECO:0000313" key="2">
    <source>
        <dbReference type="Proteomes" id="UP000010094"/>
    </source>
</evidence>
<dbReference type="AlphaFoldDB" id="I7AQ84"/>
<dbReference type="Proteomes" id="UP000010094">
    <property type="component" value="Chromosome XI"/>
</dbReference>
<name>I7AQ84_ENCRO</name>
<dbReference type="Gene3D" id="1.10.287.110">
    <property type="entry name" value="DnaJ domain"/>
    <property type="match status" value="1"/>
</dbReference>
<evidence type="ECO:0000313" key="1">
    <source>
        <dbReference type="EMBL" id="AFN84039.1"/>
    </source>
</evidence>
<dbReference type="EMBL" id="CP003530">
    <property type="protein sequence ID" value="AFN84039.1"/>
    <property type="molecule type" value="Genomic_DNA"/>
</dbReference>
<dbReference type="OrthoDB" id="10262892at2759"/>
<reference evidence="1 2" key="1">
    <citation type="journal article" date="2012" name="Proc. Natl. Acad. Sci. U.S.A.">
        <title>Gain and loss of multiple functionally related, horizontally transferred genes in the reduced genomes of two microsporidian parasites.</title>
        <authorList>
            <person name="Pombert J.-F."/>
            <person name="Selman M."/>
            <person name="Burki F."/>
            <person name="Bardell F.T."/>
            <person name="Farinelli L."/>
            <person name="Solter L.F."/>
            <person name="Whitman D.W."/>
            <person name="Weiss L.M."/>
            <person name="Corradi N."/>
            <person name="Keeling P.J."/>
        </authorList>
    </citation>
    <scope>NUCLEOTIDE SEQUENCE [LARGE SCALE GENOMIC DNA]</scope>
    <source>
        <strain evidence="1 2">SJ-2008</strain>
    </source>
</reference>
<accession>I7AQ84</accession>
<dbReference type="KEGG" id="ero:EROM_110570"/>
<dbReference type="InterPro" id="IPR036869">
    <property type="entry name" value="J_dom_sf"/>
</dbReference>
<dbReference type="HOGENOM" id="CLU_2026715_0_0_1"/>
<dbReference type="RefSeq" id="XP_009265536.1">
    <property type="nucleotide sequence ID" value="XM_009267261.1"/>
</dbReference>
<sequence>MGAGRALMVLFNEGGKVLYKAVAKTISDIMVGDRMSKMEAEMILDISPSTSEDKVRESFLRMYYANAKENGGSPYIQSKILGAYTVLSGTSPRLLNLFEVDRRARQEDERKAPCANNKRFQL</sequence>
<dbReference type="GeneID" id="20564656"/>